<evidence type="ECO:0000313" key="4">
    <source>
        <dbReference type="EMBL" id="GMS98505.1"/>
    </source>
</evidence>
<accession>A0AAV5S776</accession>
<evidence type="ECO:0000313" key="3">
    <source>
        <dbReference type="EMBL" id="GMS86497.1"/>
    </source>
</evidence>
<organism evidence="2 5">
    <name type="scientific">Pristionchus entomophagus</name>
    <dbReference type="NCBI Taxonomy" id="358040"/>
    <lineage>
        <taxon>Eukaryota</taxon>
        <taxon>Metazoa</taxon>
        <taxon>Ecdysozoa</taxon>
        <taxon>Nematoda</taxon>
        <taxon>Chromadorea</taxon>
        <taxon>Rhabditida</taxon>
        <taxon>Rhabditina</taxon>
        <taxon>Diplogasteromorpha</taxon>
        <taxon>Diplogasteroidea</taxon>
        <taxon>Neodiplogasteridae</taxon>
        <taxon>Pristionchus</taxon>
    </lineage>
</organism>
<protein>
    <recommendedName>
        <fullName evidence="6">Ribosomal protein</fullName>
    </recommendedName>
</protein>
<comment type="caution">
    <text evidence="2">The sequence shown here is derived from an EMBL/GenBank/DDBJ whole genome shotgun (WGS) entry which is preliminary data.</text>
</comment>
<evidence type="ECO:0000313" key="5">
    <source>
        <dbReference type="Proteomes" id="UP001432027"/>
    </source>
</evidence>
<dbReference type="EMBL" id="BTSX01000001">
    <property type="protein sequence ID" value="GMS78139.1"/>
    <property type="molecule type" value="Genomic_DNA"/>
</dbReference>
<name>A0AAV5S776_9BILA</name>
<dbReference type="AlphaFoldDB" id="A0AAV5S776"/>
<sequence>LSPFHSPSPKRTNTRKTLLPVDNPNSRFIIPQKKRAKRNGSTPAAKVVVSRPLPLPPSLLPITLLILLLIPRVVAADLTNLRSSSLFAVTPRKRQGRCGASTLRRRSGLKG</sequence>
<proteinExistence type="predicted"/>
<evidence type="ECO:0008006" key="6">
    <source>
        <dbReference type="Google" id="ProtNLM"/>
    </source>
</evidence>
<evidence type="ECO:0000256" key="1">
    <source>
        <dbReference type="SAM" id="MobiDB-lite"/>
    </source>
</evidence>
<gene>
    <name evidence="4" type="ORF">PENTCL1PPCAC_20680</name>
    <name evidence="2" type="ORF">PENTCL1PPCAC_314</name>
    <name evidence="3" type="ORF">PENTCL1PPCAC_8672</name>
</gene>
<feature type="non-terminal residue" evidence="2">
    <location>
        <position position="1"/>
    </location>
</feature>
<evidence type="ECO:0000313" key="2">
    <source>
        <dbReference type="EMBL" id="GMS78139.1"/>
    </source>
</evidence>
<keyword evidence="5" id="KW-1185">Reference proteome</keyword>
<dbReference type="Proteomes" id="UP001432027">
    <property type="component" value="Unassembled WGS sequence"/>
</dbReference>
<dbReference type="EMBL" id="BTSX01000002">
    <property type="protein sequence ID" value="GMS86497.1"/>
    <property type="molecule type" value="Genomic_DNA"/>
</dbReference>
<dbReference type="EMBL" id="BTSX01000005">
    <property type="protein sequence ID" value="GMS98505.1"/>
    <property type="molecule type" value="Genomic_DNA"/>
</dbReference>
<reference evidence="2" key="1">
    <citation type="submission" date="2023-10" db="EMBL/GenBank/DDBJ databases">
        <title>Genome assembly of Pristionchus species.</title>
        <authorList>
            <person name="Yoshida K."/>
            <person name="Sommer R.J."/>
        </authorList>
    </citation>
    <scope>NUCLEOTIDE SEQUENCE</scope>
    <source>
        <strain evidence="2">RS0144</strain>
    </source>
</reference>
<feature type="region of interest" description="Disordered" evidence="1">
    <location>
        <begin position="1"/>
        <end position="25"/>
    </location>
</feature>